<keyword evidence="7 8" id="KW-0998">Cell outer membrane</keyword>
<dbReference type="GO" id="GO:0009279">
    <property type="term" value="C:cell outer membrane"/>
    <property type="evidence" value="ECO:0007669"/>
    <property type="project" value="UniProtKB-SubCell"/>
</dbReference>
<dbReference type="Gene3D" id="2.40.170.20">
    <property type="entry name" value="TonB-dependent receptor, beta-barrel domain"/>
    <property type="match status" value="1"/>
</dbReference>
<sequence length="1031" mass="113610">MKNAMKSLCFTLMFFTSLLSFAQQRTISGTIKSGDGEPLPGATVVVKGTTNGTISNFDGNYQIQVGQGDTLLVTFIGFKEVSAVVGSESIYDFILIEDTEQLEEVVVTGYAVEKKSDITGAISIVKTEELDMVSTPNVISKLQGRVPGLTLTSSGVPGGNDTQISIRGLTSVFGGTGPLWVIDGVQTTSPAGLNPNDIGSIQVLKDAASAGIYGTEAARGVIIVTTKQAESGKAKITLDSRVTLNTVRDNFSVLGSQEWLDVRYIAQGNVPVTAGNITYTPGTPLPEFLDSDNNLRVSNTDWINVILKNSISTTTDFGYSNGSERYKVFMGLGYSKDDGVIEHTYYERTNFRLNSSVNFFNNRLTIGENLTVSNFQEVKGNSMEDALLQNPLIPVYGEDGTWGGPVGAGLQDKWNPLAILYINRNNVQKTWRTFGNIYADLTIVEGLKFSTKLNFDNNRFKFNEQTEAFNQNGSILGNLVYLSGGEEVARYSRNRNNMDTYIFTNLLTYGRELGVHSLNAFVGHEVYRKDQDNSYYRVQVPYGTEVDFENIEAYDILADNSNLDAYGIGADSRRESVFAKASYDFKDKYYLSASIRRDGSSRFGRNNRYAIFPTASIGWTISNENFLLNSEIVNNLKLRASWGANGNADILEYAQYSIYQQAIENSNYDLNGGGSGEIDLGVSPNQVGNPDLKWEQSYQTNVGVDASLFNNRISLVLDLYEKKTSDLLLQVIQPSVLGEAGKTLFFNAGDMTNKGIDVVLGYRSSPQKAFTFGADLTFSAYENEVTDLSSSDNFILEGVSYTGVGHPIGSYFGYIADGLFRTPEEVAVHAVQPGKALGNIRYRDLNGDGVINQDDRTIIGNPHPDFIYGINLYAGYRSWEFNVFFDGRQGNDMYNAQREMLDFTYFGFNHGRNTLDAWAVDNANSLIPGLSTSDVNDQKRASTYFVEDGSYFRLKSVNIGYNFSTKTDSFFKKLGLDAGKFYVQAENLMTITSFTGFDYEVPGLSRTGIGIAGMGVYPHTKTYSFGLNLQF</sequence>
<dbReference type="Proteomes" id="UP000032544">
    <property type="component" value="Unassembled WGS sequence"/>
</dbReference>
<dbReference type="InterPro" id="IPR000531">
    <property type="entry name" value="Beta-barrel_TonB"/>
</dbReference>
<dbReference type="Pfam" id="PF13715">
    <property type="entry name" value="CarbopepD_reg_2"/>
    <property type="match status" value="1"/>
</dbReference>
<evidence type="ECO:0000256" key="2">
    <source>
        <dbReference type="ARBA" id="ARBA00022448"/>
    </source>
</evidence>
<dbReference type="STRING" id="1544798.LH29_09100"/>
<evidence type="ECO:0000256" key="1">
    <source>
        <dbReference type="ARBA" id="ARBA00004571"/>
    </source>
</evidence>
<name>A0A0D8JF13_9BACT</name>
<dbReference type="Pfam" id="PF00593">
    <property type="entry name" value="TonB_dep_Rec_b-barrel"/>
    <property type="match status" value="1"/>
</dbReference>
<reference evidence="13 14" key="1">
    <citation type="submission" date="2014-09" db="EMBL/GenBank/DDBJ databases">
        <title>Draft Genome Sequence of Draconibacterium sp. JN14CK-3.</title>
        <authorList>
            <person name="Dong C."/>
            <person name="Lai Q."/>
            <person name="Shao Z."/>
        </authorList>
    </citation>
    <scope>NUCLEOTIDE SEQUENCE [LARGE SCALE GENOMIC DNA]</scope>
    <source>
        <strain evidence="13 14">JN14CK-3</strain>
    </source>
</reference>
<keyword evidence="3 8" id="KW-1134">Transmembrane beta strand</keyword>
<evidence type="ECO:0000256" key="4">
    <source>
        <dbReference type="ARBA" id="ARBA00022692"/>
    </source>
</evidence>
<feature type="domain" description="TonB-dependent receptor plug" evidence="12">
    <location>
        <begin position="115"/>
        <end position="221"/>
    </location>
</feature>
<dbReference type="InterPro" id="IPR039426">
    <property type="entry name" value="TonB-dep_rcpt-like"/>
</dbReference>
<dbReference type="EMBL" id="JRHC01000001">
    <property type="protein sequence ID" value="KJF45497.1"/>
    <property type="molecule type" value="Genomic_DNA"/>
</dbReference>
<dbReference type="InterPro" id="IPR008969">
    <property type="entry name" value="CarboxyPept-like_regulatory"/>
</dbReference>
<evidence type="ECO:0000256" key="5">
    <source>
        <dbReference type="ARBA" id="ARBA00023077"/>
    </source>
</evidence>
<protein>
    <recommendedName>
        <fullName evidence="15">TonB-dependent receptor</fullName>
    </recommendedName>
</protein>
<evidence type="ECO:0000256" key="3">
    <source>
        <dbReference type="ARBA" id="ARBA00022452"/>
    </source>
</evidence>
<evidence type="ECO:0000313" key="13">
    <source>
        <dbReference type="EMBL" id="KJF45497.1"/>
    </source>
</evidence>
<dbReference type="SUPFAM" id="SSF49464">
    <property type="entry name" value="Carboxypeptidase regulatory domain-like"/>
    <property type="match status" value="1"/>
</dbReference>
<dbReference type="SUPFAM" id="SSF56935">
    <property type="entry name" value="Porins"/>
    <property type="match status" value="1"/>
</dbReference>
<evidence type="ECO:0000256" key="7">
    <source>
        <dbReference type="ARBA" id="ARBA00023237"/>
    </source>
</evidence>
<feature type="domain" description="TonB-dependent receptor-like beta-barrel" evidence="11">
    <location>
        <begin position="430"/>
        <end position="877"/>
    </location>
</feature>
<evidence type="ECO:0000256" key="10">
    <source>
        <dbReference type="SAM" id="SignalP"/>
    </source>
</evidence>
<keyword evidence="5 9" id="KW-0798">TonB box</keyword>
<dbReference type="PATRIC" id="fig|1544798.3.peg.1829"/>
<feature type="chain" id="PRO_5002331355" description="TonB-dependent receptor" evidence="10">
    <location>
        <begin position="23"/>
        <end position="1031"/>
    </location>
</feature>
<dbReference type="InterPro" id="IPR037066">
    <property type="entry name" value="Plug_dom_sf"/>
</dbReference>
<dbReference type="PROSITE" id="PS52016">
    <property type="entry name" value="TONB_DEPENDENT_REC_3"/>
    <property type="match status" value="1"/>
</dbReference>
<feature type="signal peptide" evidence="10">
    <location>
        <begin position="1"/>
        <end position="22"/>
    </location>
</feature>
<dbReference type="NCBIfam" id="TIGR04056">
    <property type="entry name" value="OMP_RagA_SusC"/>
    <property type="match status" value="1"/>
</dbReference>
<keyword evidence="14" id="KW-1185">Reference proteome</keyword>
<organism evidence="13 14">
    <name type="scientific">Draconibacterium sediminis</name>
    <dbReference type="NCBI Taxonomy" id="1544798"/>
    <lineage>
        <taxon>Bacteria</taxon>
        <taxon>Pseudomonadati</taxon>
        <taxon>Bacteroidota</taxon>
        <taxon>Bacteroidia</taxon>
        <taxon>Marinilabiliales</taxon>
        <taxon>Prolixibacteraceae</taxon>
        <taxon>Draconibacterium</taxon>
    </lineage>
</organism>
<dbReference type="InterPro" id="IPR023996">
    <property type="entry name" value="TonB-dep_OMP_SusC/RagA"/>
</dbReference>
<evidence type="ECO:0000259" key="11">
    <source>
        <dbReference type="Pfam" id="PF00593"/>
    </source>
</evidence>
<comment type="subcellular location">
    <subcellularLocation>
        <location evidence="1 8">Cell outer membrane</location>
        <topology evidence="1 8">Multi-pass membrane protein</topology>
    </subcellularLocation>
</comment>
<dbReference type="InterPro" id="IPR012910">
    <property type="entry name" value="Plug_dom"/>
</dbReference>
<dbReference type="Gene3D" id="2.60.40.1120">
    <property type="entry name" value="Carboxypeptidase-like, regulatory domain"/>
    <property type="match status" value="1"/>
</dbReference>
<dbReference type="AlphaFoldDB" id="A0A0D8JF13"/>
<proteinExistence type="inferred from homology"/>
<evidence type="ECO:0000256" key="8">
    <source>
        <dbReference type="PROSITE-ProRule" id="PRU01360"/>
    </source>
</evidence>
<dbReference type="RefSeq" id="WP_045027802.1">
    <property type="nucleotide sequence ID" value="NZ_JRHC01000001.1"/>
</dbReference>
<evidence type="ECO:0000313" key="14">
    <source>
        <dbReference type="Proteomes" id="UP000032544"/>
    </source>
</evidence>
<dbReference type="NCBIfam" id="TIGR04057">
    <property type="entry name" value="SusC_RagA_signa"/>
    <property type="match status" value="1"/>
</dbReference>
<evidence type="ECO:0000256" key="9">
    <source>
        <dbReference type="RuleBase" id="RU003357"/>
    </source>
</evidence>
<dbReference type="InterPro" id="IPR023997">
    <property type="entry name" value="TonB-dep_OMP_SusC/RagA_CS"/>
</dbReference>
<comment type="caution">
    <text evidence="13">The sequence shown here is derived from an EMBL/GenBank/DDBJ whole genome shotgun (WGS) entry which is preliminary data.</text>
</comment>
<dbReference type="Gene3D" id="2.170.130.10">
    <property type="entry name" value="TonB-dependent receptor, plug domain"/>
    <property type="match status" value="1"/>
</dbReference>
<dbReference type="InterPro" id="IPR036942">
    <property type="entry name" value="Beta-barrel_TonB_sf"/>
</dbReference>
<keyword evidence="10" id="KW-0732">Signal</keyword>
<accession>A0A0D8JF13</accession>
<evidence type="ECO:0008006" key="15">
    <source>
        <dbReference type="Google" id="ProtNLM"/>
    </source>
</evidence>
<evidence type="ECO:0000256" key="6">
    <source>
        <dbReference type="ARBA" id="ARBA00023136"/>
    </source>
</evidence>
<comment type="similarity">
    <text evidence="8 9">Belongs to the TonB-dependent receptor family.</text>
</comment>
<keyword evidence="2 8" id="KW-0813">Transport</keyword>
<keyword evidence="6 8" id="KW-0472">Membrane</keyword>
<gene>
    <name evidence="13" type="ORF">LH29_09100</name>
</gene>
<dbReference type="Pfam" id="PF07715">
    <property type="entry name" value="Plug"/>
    <property type="match status" value="1"/>
</dbReference>
<keyword evidence="4 8" id="KW-0812">Transmembrane</keyword>
<dbReference type="OrthoDB" id="9768177at2"/>
<evidence type="ECO:0000259" key="12">
    <source>
        <dbReference type="Pfam" id="PF07715"/>
    </source>
</evidence>